<evidence type="ECO:0000313" key="3">
    <source>
        <dbReference type="Proteomes" id="UP001172083"/>
    </source>
</evidence>
<gene>
    <name evidence="2" type="ORF">QQ020_17330</name>
</gene>
<dbReference type="SMART" id="SM00867">
    <property type="entry name" value="YceI"/>
    <property type="match status" value="1"/>
</dbReference>
<sequence>MNLQIMLTTEGCFRKIFFCIAICLTACVSDPKSHEAIVSNAQQVKEITSKALSYVVDNETSKITWVGTKPTGRHEGIIPIASGEISTEDSEIIGGSIVMDLKGIDVMDLPVGSEDYTKLTTHLKSIDFFDVASHPKALFEITELSAVKKGDQWPGKEAKGEFTIENPNHLITGNLTIKDVTLSITFPVKIQLSADSISAEARFNIDRTRWGVSYNQESKFVDKAKDGLIYNTVNVGFNLRAKSSR</sequence>
<keyword evidence="3" id="KW-1185">Reference proteome</keyword>
<dbReference type="InterPro" id="IPR036761">
    <property type="entry name" value="TTHA0802/YceI-like_sf"/>
</dbReference>
<dbReference type="PANTHER" id="PTHR34406:SF1">
    <property type="entry name" value="PROTEIN YCEI"/>
    <property type="match status" value="1"/>
</dbReference>
<evidence type="ECO:0000313" key="2">
    <source>
        <dbReference type="EMBL" id="MDN5213840.1"/>
    </source>
</evidence>
<evidence type="ECO:0000259" key="1">
    <source>
        <dbReference type="SMART" id="SM00867"/>
    </source>
</evidence>
<organism evidence="2 3">
    <name type="scientific">Agaribacillus aureus</name>
    <dbReference type="NCBI Taxonomy" id="3051825"/>
    <lineage>
        <taxon>Bacteria</taxon>
        <taxon>Pseudomonadati</taxon>
        <taxon>Bacteroidota</taxon>
        <taxon>Cytophagia</taxon>
        <taxon>Cytophagales</taxon>
        <taxon>Splendidivirgaceae</taxon>
        <taxon>Agaribacillus</taxon>
    </lineage>
</organism>
<dbReference type="EMBL" id="JAUJEB010000004">
    <property type="protein sequence ID" value="MDN5213840.1"/>
    <property type="molecule type" value="Genomic_DNA"/>
</dbReference>
<accession>A0ABT8L7U7</accession>
<comment type="caution">
    <text evidence="2">The sequence shown here is derived from an EMBL/GenBank/DDBJ whole genome shotgun (WGS) entry which is preliminary data.</text>
</comment>
<dbReference type="SUPFAM" id="SSF101874">
    <property type="entry name" value="YceI-like"/>
    <property type="match status" value="1"/>
</dbReference>
<dbReference type="Proteomes" id="UP001172083">
    <property type="component" value="Unassembled WGS sequence"/>
</dbReference>
<dbReference type="Pfam" id="PF04264">
    <property type="entry name" value="YceI"/>
    <property type="match status" value="1"/>
</dbReference>
<dbReference type="RefSeq" id="WP_346759180.1">
    <property type="nucleotide sequence ID" value="NZ_JAUJEB010000004.1"/>
</dbReference>
<dbReference type="InterPro" id="IPR007372">
    <property type="entry name" value="Lipid/polyisoprenoid-bd_YceI"/>
</dbReference>
<reference evidence="2" key="1">
    <citation type="submission" date="2023-06" db="EMBL/GenBank/DDBJ databases">
        <title>Genomic of Agaribacillus aureum.</title>
        <authorList>
            <person name="Wang G."/>
        </authorList>
    </citation>
    <scope>NUCLEOTIDE SEQUENCE</scope>
    <source>
        <strain evidence="2">BMA12</strain>
    </source>
</reference>
<dbReference type="Gene3D" id="2.40.128.110">
    <property type="entry name" value="Lipid/polyisoprenoid-binding, YceI-like"/>
    <property type="match status" value="1"/>
</dbReference>
<proteinExistence type="predicted"/>
<dbReference type="PANTHER" id="PTHR34406">
    <property type="entry name" value="PROTEIN YCEI"/>
    <property type="match status" value="1"/>
</dbReference>
<name>A0ABT8L7U7_9BACT</name>
<protein>
    <submittedName>
        <fullName evidence="2">YceI family protein</fullName>
    </submittedName>
</protein>
<feature type="domain" description="Lipid/polyisoprenoid-binding YceI-like" evidence="1">
    <location>
        <begin position="53"/>
        <end position="242"/>
    </location>
</feature>